<dbReference type="InterPro" id="IPR026442">
    <property type="entry name" value="IPTL_CTERM"/>
</dbReference>
<dbReference type="Pfam" id="PF22825">
    <property type="entry name" value="HpiC1-like"/>
    <property type="match status" value="1"/>
</dbReference>
<evidence type="ECO:0000313" key="5">
    <source>
        <dbReference type="Proteomes" id="UP001596152"/>
    </source>
</evidence>
<dbReference type="Proteomes" id="UP001596152">
    <property type="component" value="Unassembled WGS sequence"/>
</dbReference>
<evidence type="ECO:0000259" key="3">
    <source>
        <dbReference type="Pfam" id="PF18203"/>
    </source>
</evidence>
<feature type="signal peptide" evidence="2">
    <location>
        <begin position="1"/>
        <end position="35"/>
    </location>
</feature>
<feature type="transmembrane region" description="Helical" evidence="1">
    <location>
        <begin position="215"/>
        <end position="232"/>
    </location>
</feature>
<organism evidence="4 5">
    <name type="scientific">Brevundimonas staleyi</name>
    <dbReference type="NCBI Taxonomy" id="74326"/>
    <lineage>
        <taxon>Bacteria</taxon>
        <taxon>Pseudomonadati</taxon>
        <taxon>Pseudomonadota</taxon>
        <taxon>Alphaproteobacteria</taxon>
        <taxon>Caulobacterales</taxon>
        <taxon>Caulobacteraceae</taxon>
        <taxon>Brevundimonas</taxon>
    </lineage>
</organism>
<keyword evidence="1" id="KW-0472">Membrane</keyword>
<sequence>MSTKRASRSRQTGFIVQAICAAGLAALIMLGFAQAAAAQNRVANPSFETPTLTAGQTTTSIPSWTVSAFNLGGISYNTPELTTSSGNQWLFFNSEISQQTTTIIEAGQTYTLKGDFGVRTDRPFPTFSEPASLELWAGGTAMDGYVPGGTFIGGTLVGVVAGQFRPGTFVWTVPPGSPLVGQRLSVRLASAFGDEIAADNISLTTPSTVPTLSEWAMILLGLMLAGGAAVVIQRRRVAG</sequence>
<dbReference type="RefSeq" id="WP_374037328.1">
    <property type="nucleotide sequence ID" value="NZ_CP169082.1"/>
</dbReference>
<reference evidence="5" key="1">
    <citation type="journal article" date="2019" name="Int. J. Syst. Evol. Microbiol.">
        <title>The Global Catalogue of Microorganisms (GCM) 10K type strain sequencing project: providing services to taxonomists for standard genome sequencing and annotation.</title>
        <authorList>
            <consortium name="The Broad Institute Genomics Platform"/>
            <consortium name="The Broad Institute Genome Sequencing Center for Infectious Disease"/>
            <person name="Wu L."/>
            <person name="Ma J."/>
        </authorList>
    </citation>
    <scope>NUCLEOTIDE SEQUENCE [LARGE SCALE GENOMIC DNA]</scope>
    <source>
        <strain evidence="5">JCM 12125</strain>
    </source>
</reference>
<evidence type="ECO:0000256" key="2">
    <source>
        <dbReference type="SAM" id="SignalP"/>
    </source>
</evidence>
<keyword evidence="2" id="KW-0732">Signal</keyword>
<dbReference type="Pfam" id="PF18203">
    <property type="entry name" value="IPTL-CTERM"/>
    <property type="match status" value="1"/>
</dbReference>
<gene>
    <name evidence="4" type="ORF">ACFPIE_09400</name>
</gene>
<keyword evidence="1" id="KW-0812">Transmembrane</keyword>
<dbReference type="NCBIfam" id="TIGR04174">
    <property type="entry name" value="IPTL_CTERM"/>
    <property type="match status" value="1"/>
</dbReference>
<accession>A0ABW0FT38</accession>
<dbReference type="InterPro" id="IPR054720">
    <property type="entry name" value="HpiC1"/>
</dbReference>
<dbReference type="EMBL" id="JBHSLF010000018">
    <property type="protein sequence ID" value="MFC5344128.1"/>
    <property type="molecule type" value="Genomic_DNA"/>
</dbReference>
<evidence type="ECO:0000256" key="1">
    <source>
        <dbReference type="SAM" id="Phobius"/>
    </source>
</evidence>
<dbReference type="Gene3D" id="2.60.120.260">
    <property type="entry name" value="Galactose-binding domain-like"/>
    <property type="match status" value="1"/>
</dbReference>
<proteinExistence type="predicted"/>
<keyword evidence="5" id="KW-1185">Reference proteome</keyword>
<comment type="caution">
    <text evidence="4">The sequence shown here is derived from an EMBL/GenBank/DDBJ whole genome shotgun (WGS) entry which is preliminary data.</text>
</comment>
<protein>
    <submittedName>
        <fullName evidence="4">IPTL-CTERM sorting domain-containing protein</fullName>
    </submittedName>
</protein>
<evidence type="ECO:0000313" key="4">
    <source>
        <dbReference type="EMBL" id="MFC5344128.1"/>
    </source>
</evidence>
<name>A0ABW0FT38_9CAUL</name>
<feature type="chain" id="PRO_5046360171" evidence="2">
    <location>
        <begin position="36"/>
        <end position="239"/>
    </location>
</feature>
<keyword evidence="1" id="KW-1133">Transmembrane helix</keyword>
<feature type="domain" description="IPTL-CTERM protein sorting" evidence="3">
    <location>
        <begin position="209"/>
        <end position="236"/>
    </location>
</feature>